<evidence type="ECO:0000256" key="2">
    <source>
        <dbReference type="ARBA" id="ARBA00022729"/>
    </source>
</evidence>
<protein>
    <submittedName>
        <fullName evidence="5">Branched-chain amino acid transport system substrate-binding protein</fullName>
    </submittedName>
</protein>
<organism evidence="5 6">
    <name type="scientific">Desulfurella multipotens</name>
    <dbReference type="NCBI Taxonomy" id="79269"/>
    <lineage>
        <taxon>Bacteria</taxon>
        <taxon>Pseudomonadati</taxon>
        <taxon>Campylobacterota</taxon>
        <taxon>Desulfurellia</taxon>
        <taxon>Desulfurellales</taxon>
        <taxon>Desulfurellaceae</taxon>
        <taxon>Desulfurella</taxon>
    </lineage>
</organism>
<dbReference type="Proteomes" id="UP000199411">
    <property type="component" value="Unassembled WGS sequence"/>
</dbReference>
<dbReference type="SUPFAM" id="SSF53822">
    <property type="entry name" value="Periplasmic binding protein-like I"/>
    <property type="match status" value="1"/>
</dbReference>
<evidence type="ECO:0000256" key="1">
    <source>
        <dbReference type="ARBA" id="ARBA00010062"/>
    </source>
</evidence>
<comment type="similarity">
    <text evidence="1">Belongs to the leucine-binding protein family.</text>
</comment>
<dbReference type="InterPro" id="IPR028081">
    <property type="entry name" value="Leu-bd"/>
</dbReference>
<proteinExistence type="inferred from homology"/>
<keyword evidence="2 3" id="KW-0732">Signal</keyword>
<dbReference type="Pfam" id="PF13458">
    <property type="entry name" value="Peripla_BP_6"/>
    <property type="match status" value="1"/>
</dbReference>
<dbReference type="OrthoDB" id="9791590at2"/>
<gene>
    <name evidence="5" type="ORF">SAMN05660835_01286</name>
</gene>
<sequence>MKRLLVFLIVALFGIFSTQSFAKDQILIGFTTSLTGKLNAESKAQLQGIQLWVNDVNKNGGIYVKSMGKKLPVALKYYDDESNKERVQQLYVRLINNDHVDFLISPYSSDLTATAAIIAQQYGKIMISTGAAADDIFAKGFSVVYQMYTPASRYLTGALDMLKKYDPKAKKVAIIYEQSEFAKAVCDAAKDYAQKHGFNVVMFEAYTPNTTDFSAFLNKMASLKPDALIGGGHFADGETLAKQVYEQKMPLKLISLIVAPAVPKFKEIGEAALYVTAPSQWEPEATYSPENAKKLKLAYYGPSVKWFADAYRNTYKQEPGYHAAGGFASALVLQKAIEETGTLDSNKIKQALDRMNIMTFYGQIKFAQGKYHGLQIGHEMVYLQWVKQNGQISKEVVWPLAAANTKLVFPYNIKFKK</sequence>
<dbReference type="PANTHER" id="PTHR30483:SF37">
    <property type="entry name" value="ABC TRANSPORTER SUBSTRATE-BINDING PROTEIN"/>
    <property type="match status" value="1"/>
</dbReference>
<reference evidence="6" key="1">
    <citation type="submission" date="2016-10" db="EMBL/GenBank/DDBJ databases">
        <authorList>
            <person name="Varghese N."/>
            <person name="Submissions S."/>
        </authorList>
    </citation>
    <scope>NUCLEOTIDE SEQUENCE [LARGE SCALE GENOMIC DNA]</scope>
    <source>
        <strain evidence="6">DSM 8415</strain>
    </source>
</reference>
<name>A0A1G6NZS5_9BACT</name>
<evidence type="ECO:0000259" key="4">
    <source>
        <dbReference type="Pfam" id="PF13458"/>
    </source>
</evidence>
<dbReference type="EMBL" id="FMYU01000008">
    <property type="protein sequence ID" value="SDC73452.1"/>
    <property type="molecule type" value="Genomic_DNA"/>
</dbReference>
<evidence type="ECO:0000256" key="3">
    <source>
        <dbReference type="SAM" id="SignalP"/>
    </source>
</evidence>
<dbReference type="PANTHER" id="PTHR30483">
    <property type="entry name" value="LEUCINE-SPECIFIC-BINDING PROTEIN"/>
    <property type="match status" value="1"/>
</dbReference>
<dbReference type="InterPro" id="IPR051010">
    <property type="entry name" value="BCAA_transport"/>
</dbReference>
<keyword evidence="6" id="KW-1185">Reference proteome</keyword>
<dbReference type="InterPro" id="IPR028082">
    <property type="entry name" value="Peripla_BP_I"/>
</dbReference>
<accession>A0A1G6NZS5</accession>
<feature type="chain" id="PRO_5011585586" evidence="3">
    <location>
        <begin position="23"/>
        <end position="417"/>
    </location>
</feature>
<feature type="domain" description="Leucine-binding protein" evidence="4">
    <location>
        <begin position="26"/>
        <end position="386"/>
    </location>
</feature>
<evidence type="ECO:0000313" key="6">
    <source>
        <dbReference type="Proteomes" id="UP000199411"/>
    </source>
</evidence>
<feature type="signal peptide" evidence="3">
    <location>
        <begin position="1"/>
        <end position="22"/>
    </location>
</feature>
<evidence type="ECO:0000313" key="5">
    <source>
        <dbReference type="EMBL" id="SDC73452.1"/>
    </source>
</evidence>
<dbReference type="CDD" id="cd06338">
    <property type="entry name" value="PBP1_ABC_ligand_binding-like"/>
    <property type="match status" value="1"/>
</dbReference>
<dbReference type="Gene3D" id="3.40.50.2300">
    <property type="match status" value="2"/>
</dbReference>
<dbReference type="RefSeq" id="WP_092129023.1">
    <property type="nucleotide sequence ID" value="NZ_FMYU01000008.1"/>
</dbReference>
<dbReference type="AlphaFoldDB" id="A0A1G6NZS5"/>